<dbReference type="eggNOG" id="COG0204">
    <property type="taxonomic scope" value="Bacteria"/>
</dbReference>
<evidence type="ECO:0000256" key="2">
    <source>
        <dbReference type="ARBA" id="ARBA00004417"/>
    </source>
</evidence>
<proteinExistence type="inferred from homology"/>
<evidence type="ECO:0000313" key="22">
    <source>
        <dbReference type="Proteomes" id="UP000001933"/>
    </source>
</evidence>
<dbReference type="GO" id="GO:0005886">
    <property type="term" value="C:plasma membrane"/>
    <property type="evidence" value="ECO:0007669"/>
    <property type="project" value="UniProtKB-SubCell"/>
</dbReference>
<protein>
    <recommendedName>
        <fullName evidence="7 18">1-acyl-sn-glycerol-3-phosphate acyltransferase</fullName>
        <ecNumber evidence="6 18">2.3.1.51</ecNumber>
    </recommendedName>
</protein>
<keyword evidence="12 18" id="KW-0443">Lipid metabolism</keyword>
<evidence type="ECO:0000259" key="20">
    <source>
        <dbReference type="SMART" id="SM00563"/>
    </source>
</evidence>
<dbReference type="STRING" id="56780.SYN_01275"/>
<evidence type="ECO:0000256" key="17">
    <source>
        <dbReference type="ARBA" id="ARBA00037183"/>
    </source>
</evidence>
<dbReference type="FunCoup" id="Q2LQ66">
    <property type="interactions" value="276"/>
</dbReference>
<comment type="catalytic activity">
    <reaction evidence="1 18">
        <text>a 1-acyl-sn-glycero-3-phosphate + an acyl-CoA = a 1,2-diacyl-sn-glycero-3-phosphate + CoA</text>
        <dbReference type="Rhea" id="RHEA:19709"/>
        <dbReference type="ChEBI" id="CHEBI:57287"/>
        <dbReference type="ChEBI" id="CHEBI:57970"/>
        <dbReference type="ChEBI" id="CHEBI:58342"/>
        <dbReference type="ChEBI" id="CHEBI:58608"/>
        <dbReference type="EC" id="2.3.1.51"/>
    </reaction>
</comment>
<accession>Q2LQ66</accession>
<evidence type="ECO:0000256" key="16">
    <source>
        <dbReference type="ARBA" id="ARBA00023315"/>
    </source>
</evidence>
<dbReference type="AlphaFoldDB" id="Q2LQ66"/>
<dbReference type="GO" id="GO:0016024">
    <property type="term" value="P:CDP-diacylglycerol biosynthetic process"/>
    <property type="evidence" value="ECO:0007669"/>
    <property type="project" value="UniProtKB-UniPathway"/>
</dbReference>
<dbReference type="GO" id="GO:0006654">
    <property type="term" value="P:phosphatidic acid biosynthetic process"/>
    <property type="evidence" value="ECO:0007669"/>
    <property type="project" value="TreeGrafter"/>
</dbReference>
<feature type="domain" description="Phospholipid/glycerol acyltransferase" evidence="20">
    <location>
        <begin position="68"/>
        <end position="182"/>
    </location>
</feature>
<dbReference type="SMART" id="SM00563">
    <property type="entry name" value="PlsC"/>
    <property type="match status" value="1"/>
</dbReference>
<evidence type="ECO:0000256" key="7">
    <source>
        <dbReference type="ARBA" id="ARBA00016139"/>
    </source>
</evidence>
<evidence type="ECO:0000256" key="18">
    <source>
        <dbReference type="RuleBase" id="RU361267"/>
    </source>
</evidence>
<dbReference type="EC" id="2.3.1.51" evidence="6 18"/>
<evidence type="ECO:0000256" key="6">
    <source>
        <dbReference type="ARBA" id="ARBA00013211"/>
    </source>
</evidence>
<comment type="function">
    <text evidence="17">Converts lysophosphatidic acid (LPA) into phosphatidic acid by incorporating acyl moiety at the 2 position.</text>
</comment>
<keyword evidence="10" id="KW-0997">Cell inner membrane</keyword>
<evidence type="ECO:0000256" key="14">
    <source>
        <dbReference type="ARBA" id="ARBA00023209"/>
    </source>
</evidence>
<dbReference type="PANTHER" id="PTHR10434:SF59">
    <property type="entry name" value="1-ACYL-SN-GLYCEROL-3-PHOSPHATE ACYLTRANSFERASE"/>
    <property type="match status" value="1"/>
</dbReference>
<comment type="similarity">
    <text evidence="5 18">Belongs to the 1-acyl-sn-glycerol-3-phosphate acyltransferase family.</text>
</comment>
<dbReference type="InParanoid" id="Q2LQ66"/>
<sequence>MIRSILLILVGVSITAVLCFWAVVFSLLGAGENRIHKLARLWARILLSLSHIPVKIYGRHNVLIDGPQIFAANHQSDVDTLVALASVPVPFRWIAKKELFRIPLFGAAMRNAGYIPIDRRNHDSALKSMEEAAHIIRKGHSVMTFPEGTRSSDGTIQRFKQGTFHLAIQAGVPIIPITIIGTSAVMPKRSLKITPGEIRVIIDKPIDVSGYTIETRQQLIDEVRNTIVGNYRKYQISAGIHPNGRCTDTSRIDP</sequence>
<evidence type="ECO:0000256" key="11">
    <source>
        <dbReference type="ARBA" id="ARBA00022679"/>
    </source>
</evidence>
<keyword evidence="19" id="KW-1133">Transmembrane helix</keyword>
<reference evidence="21 22" key="1">
    <citation type="journal article" date="2007" name="Proc. Natl. Acad. Sci. U.S.A.">
        <title>The genome of Syntrophus aciditrophicus: life at the thermodynamic limit of microbial growth.</title>
        <authorList>
            <person name="McInerney M.J."/>
            <person name="Rohlin L."/>
            <person name="Mouttaki H."/>
            <person name="Kim U."/>
            <person name="Krupp R.S."/>
            <person name="Rios-Hernandez L."/>
            <person name="Sieber J."/>
            <person name="Struchtemeyer C.G."/>
            <person name="Bhattacharyya A."/>
            <person name="Campbell J.W."/>
            <person name="Gunsalus R.P."/>
        </authorList>
    </citation>
    <scope>NUCLEOTIDE SEQUENCE [LARGE SCALE GENOMIC DNA]</scope>
    <source>
        <strain evidence="21 22">SB</strain>
    </source>
</reference>
<dbReference type="PANTHER" id="PTHR10434">
    <property type="entry name" value="1-ACYL-SN-GLYCEROL-3-PHOSPHATE ACYLTRANSFERASE"/>
    <property type="match status" value="1"/>
</dbReference>
<evidence type="ECO:0000256" key="12">
    <source>
        <dbReference type="ARBA" id="ARBA00023098"/>
    </source>
</evidence>
<evidence type="ECO:0000256" key="15">
    <source>
        <dbReference type="ARBA" id="ARBA00023264"/>
    </source>
</evidence>
<dbReference type="InterPro" id="IPR004552">
    <property type="entry name" value="AGP_acyltrans"/>
</dbReference>
<keyword evidence="9 18" id="KW-0444">Lipid biosynthesis</keyword>
<dbReference type="NCBIfam" id="TIGR00530">
    <property type="entry name" value="AGP_acyltrn"/>
    <property type="match status" value="1"/>
</dbReference>
<evidence type="ECO:0000313" key="21">
    <source>
        <dbReference type="EMBL" id="ABC76151.1"/>
    </source>
</evidence>
<evidence type="ECO:0000256" key="9">
    <source>
        <dbReference type="ARBA" id="ARBA00022516"/>
    </source>
</evidence>
<dbReference type="UniPathway" id="UPA00557">
    <property type="reaction ID" value="UER00613"/>
</dbReference>
<dbReference type="CDD" id="cd07989">
    <property type="entry name" value="LPLAT_AGPAT-like"/>
    <property type="match status" value="1"/>
</dbReference>
<dbReference type="HOGENOM" id="CLU_027938_6_3_7"/>
<gene>
    <name evidence="21" type="ORF">SYN_01275</name>
</gene>
<comment type="domain">
    <text evidence="18">The HXXXXD motif is essential for acyltransferase activity and may constitute the binding site for the phosphate moiety of the glycerol-3-phosphate.</text>
</comment>
<evidence type="ECO:0000256" key="13">
    <source>
        <dbReference type="ARBA" id="ARBA00023136"/>
    </source>
</evidence>
<dbReference type="RefSeq" id="WP_011416185.1">
    <property type="nucleotide sequence ID" value="NC_007759.1"/>
</dbReference>
<dbReference type="KEGG" id="sat:SYN_01275"/>
<organism evidence="21 22">
    <name type="scientific">Syntrophus aciditrophicus (strain SB)</name>
    <dbReference type="NCBI Taxonomy" id="56780"/>
    <lineage>
        <taxon>Bacteria</taxon>
        <taxon>Pseudomonadati</taxon>
        <taxon>Thermodesulfobacteriota</taxon>
        <taxon>Syntrophia</taxon>
        <taxon>Syntrophales</taxon>
        <taxon>Syntrophaceae</taxon>
        <taxon>Syntrophus</taxon>
    </lineage>
</organism>
<dbReference type="GO" id="GO:0003841">
    <property type="term" value="F:1-acylglycerol-3-phosphate O-acyltransferase activity"/>
    <property type="evidence" value="ECO:0007669"/>
    <property type="project" value="UniProtKB-UniRule"/>
</dbReference>
<keyword evidence="13 19" id="KW-0472">Membrane</keyword>
<dbReference type="Proteomes" id="UP000001933">
    <property type="component" value="Chromosome"/>
</dbReference>
<name>Q2LQ66_SYNAS</name>
<evidence type="ECO:0000256" key="10">
    <source>
        <dbReference type="ARBA" id="ARBA00022519"/>
    </source>
</evidence>
<keyword evidence="16 18" id="KW-0012">Acyltransferase</keyword>
<comment type="pathway">
    <text evidence="4">Lipid metabolism.</text>
</comment>
<dbReference type="EMBL" id="CP000252">
    <property type="protein sequence ID" value="ABC76151.1"/>
    <property type="molecule type" value="Genomic_DNA"/>
</dbReference>
<keyword evidence="8" id="KW-1003">Cell membrane</keyword>
<keyword evidence="22" id="KW-1185">Reference proteome</keyword>
<comment type="pathway">
    <text evidence="3">Phospholipid metabolism; CDP-diacylglycerol biosynthesis; CDP-diacylglycerol from sn-glycerol 3-phosphate: step 2/3.</text>
</comment>
<keyword evidence="19" id="KW-0812">Transmembrane</keyword>
<dbReference type="SUPFAM" id="SSF69593">
    <property type="entry name" value="Glycerol-3-phosphate (1)-acyltransferase"/>
    <property type="match status" value="1"/>
</dbReference>
<evidence type="ECO:0000256" key="5">
    <source>
        <dbReference type="ARBA" id="ARBA00008655"/>
    </source>
</evidence>
<dbReference type="OrthoDB" id="9809618at2"/>
<comment type="subcellular location">
    <subcellularLocation>
        <location evidence="2">Cell inner membrane</location>
        <topology evidence="2">Peripheral membrane protein</topology>
    </subcellularLocation>
</comment>
<dbReference type="Pfam" id="PF01553">
    <property type="entry name" value="Acyltransferase"/>
    <property type="match status" value="1"/>
</dbReference>
<evidence type="ECO:0000256" key="1">
    <source>
        <dbReference type="ARBA" id="ARBA00001141"/>
    </source>
</evidence>
<evidence type="ECO:0000256" key="8">
    <source>
        <dbReference type="ARBA" id="ARBA00022475"/>
    </source>
</evidence>
<dbReference type="InterPro" id="IPR002123">
    <property type="entry name" value="Plipid/glycerol_acylTrfase"/>
</dbReference>
<evidence type="ECO:0000256" key="19">
    <source>
        <dbReference type="SAM" id="Phobius"/>
    </source>
</evidence>
<keyword evidence="14 18" id="KW-0594">Phospholipid biosynthesis</keyword>
<keyword evidence="11 18" id="KW-0808">Transferase</keyword>
<evidence type="ECO:0000256" key="4">
    <source>
        <dbReference type="ARBA" id="ARBA00005189"/>
    </source>
</evidence>
<keyword evidence="15 18" id="KW-1208">Phospholipid metabolism</keyword>
<evidence type="ECO:0000256" key="3">
    <source>
        <dbReference type="ARBA" id="ARBA00004728"/>
    </source>
</evidence>
<feature type="transmembrane region" description="Helical" evidence="19">
    <location>
        <begin position="6"/>
        <end position="30"/>
    </location>
</feature>